<dbReference type="EMBL" id="KZ819666">
    <property type="protein sequence ID" value="PWN28044.1"/>
    <property type="molecule type" value="Genomic_DNA"/>
</dbReference>
<dbReference type="AlphaFoldDB" id="A0A316USS3"/>
<dbReference type="GeneID" id="37025433"/>
<dbReference type="Proteomes" id="UP000245884">
    <property type="component" value="Unassembled WGS sequence"/>
</dbReference>
<dbReference type="RefSeq" id="XP_025362656.1">
    <property type="nucleotide sequence ID" value="XM_025503610.1"/>
</dbReference>
<proteinExistence type="predicted"/>
<organism evidence="2 3">
    <name type="scientific">Jaminaea rosea</name>
    <dbReference type="NCBI Taxonomy" id="1569628"/>
    <lineage>
        <taxon>Eukaryota</taxon>
        <taxon>Fungi</taxon>
        <taxon>Dikarya</taxon>
        <taxon>Basidiomycota</taxon>
        <taxon>Ustilaginomycotina</taxon>
        <taxon>Exobasidiomycetes</taxon>
        <taxon>Microstromatales</taxon>
        <taxon>Microstromatales incertae sedis</taxon>
        <taxon>Jaminaea</taxon>
    </lineage>
</organism>
<feature type="region of interest" description="Disordered" evidence="1">
    <location>
        <begin position="410"/>
        <end position="438"/>
    </location>
</feature>
<evidence type="ECO:0000256" key="1">
    <source>
        <dbReference type="SAM" id="MobiDB-lite"/>
    </source>
</evidence>
<reference evidence="2 3" key="1">
    <citation type="journal article" date="2018" name="Mol. Biol. Evol.">
        <title>Broad Genomic Sampling Reveals a Smut Pathogenic Ancestry of the Fungal Clade Ustilaginomycotina.</title>
        <authorList>
            <person name="Kijpornyongpan T."/>
            <person name="Mondo S.J."/>
            <person name="Barry K."/>
            <person name="Sandor L."/>
            <person name="Lee J."/>
            <person name="Lipzen A."/>
            <person name="Pangilinan J."/>
            <person name="LaButti K."/>
            <person name="Hainaut M."/>
            <person name="Henrissat B."/>
            <person name="Grigoriev I.V."/>
            <person name="Spatafora J.W."/>
            <person name="Aime M.C."/>
        </authorList>
    </citation>
    <scope>NUCLEOTIDE SEQUENCE [LARGE SCALE GENOMIC DNA]</scope>
    <source>
        <strain evidence="2 3">MCA 5214</strain>
    </source>
</reference>
<evidence type="ECO:0000313" key="3">
    <source>
        <dbReference type="Proteomes" id="UP000245884"/>
    </source>
</evidence>
<gene>
    <name evidence="2" type="ORF">BDZ90DRAFT_160572</name>
</gene>
<keyword evidence="3" id="KW-1185">Reference proteome</keyword>
<dbReference type="STRING" id="1569628.A0A316USS3"/>
<dbReference type="OrthoDB" id="29061at2759"/>
<name>A0A316USS3_9BASI</name>
<sequence>MPSPAANLILLGGSGAGGAKLTDLARAVVSAENHGLLTAQFTYGMIRSISLWLFQAAPVGCLTTLHPIFIQSIRRGADSPSAYEEVLNFNLTKVDRSITPLRPLDVIEYFFAAGDACHQLASGSPARISALLERSKQMFEQCLTAPVHRVPHDLQIRAAARWTLLVLGTTDEPRVGGNISLPAHTSIAVQRAWKRHSGPYAGLEDLFTSRRRSAAAVNELRTYVVNNAQVWERDGTQGLVRWLVEARHPIVRVSRLGETFTRLKVKDVVQMLEIGARESETQEALAKRVREMIEHWIGEFQLKGAKLDPPSVAGNGEAAMDGQAILSFNVAPVGESDYYSSLSFLDNLQRQMEDLQRCNAHIEYKERNLARSKGFVAKMQSGAALGRGGNGPGGGMMGMTGMGMGGGMGRFDDDEGEGEYRSGGMVGRKDDADIRSST</sequence>
<feature type="compositionally biased region" description="Basic and acidic residues" evidence="1">
    <location>
        <begin position="427"/>
        <end position="438"/>
    </location>
</feature>
<evidence type="ECO:0000313" key="2">
    <source>
        <dbReference type="EMBL" id="PWN28044.1"/>
    </source>
</evidence>
<protein>
    <submittedName>
        <fullName evidence="2">Uncharacterized protein</fullName>
    </submittedName>
</protein>
<accession>A0A316USS3</accession>